<keyword evidence="8" id="KW-1185">Reference proteome</keyword>
<reference evidence="7 8" key="1">
    <citation type="submission" date="2019-03" db="EMBL/GenBank/DDBJ databases">
        <title>Genomic Encyclopedia of Type Strains, Phase III (KMG-III): the genomes of soil and plant-associated and newly described type strains.</title>
        <authorList>
            <person name="Whitman W."/>
        </authorList>
    </citation>
    <scope>NUCLEOTIDE SEQUENCE [LARGE SCALE GENOMIC DNA]</scope>
    <source>
        <strain evidence="7 8">VKMAc-2574</strain>
    </source>
</reference>
<sequence>MVAVVPDRRLGDVAESPQPVLPTVPPAPRRIPKPLVRLGRVVLVAVVAWLLLRLLRGVDWHEVGHALTHLSLWQIAVLLVAMLIRRSVLAAPIALFVAGLSYLRAMVSDVAAAAVATIAPSPGDVVIRLAMLRSWGIDSTDAASGLTLGTILFYVARLGAPVMGFAVFWAGREFYAPFAWSALVFGAGAAVLLAGTLYALRAERTAAMLGRLLGRLIRRVRPARPGPEVWEQRLVSFQSHSAHRMQQRGWLAVLSQLILIVVEAGVLVLCLAFVGVQVDGPVLLILFCSFLVIYPLTGLPLMGAGILDATYAAFVSNHSAVEATDLVAGLLVWRVAVQFVPVAVGLLAILWWRRSSSGITRIG</sequence>
<dbReference type="Proteomes" id="UP000295060">
    <property type="component" value="Unassembled WGS sequence"/>
</dbReference>
<gene>
    <name evidence="7" type="ORF">EV137_7062</name>
</gene>
<feature type="transmembrane region" description="Helical" evidence="6">
    <location>
        <begin position="75"/>
        <end position="98"/>
    </location>
</feature>
<evidence type="ECO:0000313" key="7">
    <source>
        <dbReference type="EMBL" id="TDW84255.1"/>
    </source>
</evidence>
<feature type="transmembrane region" description="Helical" evidence="6">
    <location>
        <begin position="327"/>
        <end position="352"/>
    </location>
</feature>
<evidence type="ECO:0000256" key="2">
    <source>
        <dbReference type="ARBA" id="ARBA00022475"/>
    </source>
</evidence>
<protein>
    <submittedName>
        <fullName evidence="7">Lysylphosphatidylglycerol synthase-like protein</fullName>
    </submittedName>
</protein>
<evidence type="ECO:0000256" key="5">
    <source>
        <dbReference type="ARBA" id="ARBA00023136"/>
    </source>
</evidence>
<comment type="caution">
    <text evidence="7">The sequence shown here is derived from an EMBL/GenBank/DDBJ whole genome shotgun (WGS) entry which is preliminary data.</text>
</comment>
<feature type="transmembrane region" description="Helical" evidence="6">
    <location>
        <begin position="151"/>
        <end position="171"/>
    </location>
</feature>
<evidence type="ECO:0000256" key="6">
    <source>
        <dbReference type="SAM" id="Phobius"/>
    </source>
</evidence>
<name>A0ABY2F799_9ACTN</name>
<evidence type="ECO:0000256" key="4">
    <source>
        <dbReference type="ARBA" id="ARBA00022989"/>
    </source>
</evidence>
<comment type="subcellular location">
    <subcellularLocation>
        <location evidence="1">Cell membrane</location>
        <topology evidence="1">Multi-pass membrane protein</topology>
    </subcellularLocation>
</comment>
<dbReference type="InterPro" id="IPR022791">
    <property type="entry name" value="L-PG_synthase/AglD"/>
</dbReference>
<keyword evidence="5 6" id="KW-0472">Membrane</keyword>
<evidence type="ECO:0000313" key="8">
    <source>
        <dbReference type="Proteomes" id="UP000295060"/>
    </source>
</evidence>
<dbReference type="Pfam" id="PF03706">
    <property type="entry name" value="LPG_synthase_TM"/>
    <property type="match status" value="1"/>
</dbReference>
<keyword evidence="4 6" id="KW-1133">Transmembrane helix</keyword>
<feature type="transmembrane region" description="Helical" evidence="6">
    <location>
        <begin position="250"/>
        <end position="276"/>
    </location>
</feature>
<keyword evidence="3 6" id="KW-0812">Transmembrane</keyword>
<proteinExistence type="predicted"/>
<evidence type="ECO:0000256" key="1">
    <source>
        <dbReference type="ARBA" id="ARBA00004651"/>
    </source>
</evidence>
<feature type="transmembrane region" description="Helical" evidence="6">
    <location>
        <begin position="178"/>
        <end position="200"/>
    </location>
</feature>
<organism evidence="7 8">
    <name type="scientific">Kribbella pratensis</name>
    <dbReference type="NCBI Taxonomy" id="2512112"/>
    <lineage>
        <taxon>Bacteria</taxon>
        <taxon>Bacillati</taxon>
        <taxon>Actinomycetota</taxon>
        <taxon>Actinomycetes</taxon>
        <taxon>Propionibacteriales</taxon>
        <taxon>Kribbellaceae</taxon>
        <taxon>Kribbella</taxon>
    </lineage>
</organism>
<feature type="transmembrane region" description="Helical" evidence="6">
    <location>
        <begin position="283"/>
        <end position="307"/>
    </location>
</feature>
<dbReference type="EMBL" id="SODU01000004">
    <property type="protein sequence ID" value="TDW84255.1"/>
    <property type="molecule type" value="Genomic_DNA"/>
</dbReference>
<evidence type="ECO:0000256" key="3">
    <source>
        <dbReference type="ARBA" id="ARBA00022692"/>
    </source>
</evidence>
<keyword evidence="2" id="KW-1003">Cell membrane</keyword>
<feature type="transmembrane region" description="Helical" evidence="6">
    <location>
        <begin position="110"/>
        <end position="131"/>
    </location>
</feature>
<accession>A0ABY2F799</accession>
<feature type="transmembrane region" description="Helical" evidence="6">
    <location>
        <begin position="38"/>
        <end position="55"/>
    </location>
</feature>